<accession>A0A8S5LZQ1</accession>
<keyword evidence="3" id="KW-0547">Nucleotide-binding</keyword>
<proteinExistence type="predicted"/>
<sequence>MALPPKKYEYTAEDFLTPAPYEQLYSYVASPFIFQTETLKMAERAKEVRFSGFKDMLRKYIDAQSAAKRRNLVPNQTEFDGQEIELNCGTWDSLDYGIFRDTPNGGRECACAHPIMPVERLVNIDTGEVKLKLAYKRSGKAKKWNTTIVDKSTISTARTITGLASQGISVTSTSASILVDYLNDMENLNYDIIPERQSIGRLGYIQGEGFSPYVDGLVFDGDASFRGLYQSVQPHGSEVVWYQTALECRKMSVTARIMLAASFASPLLSVVGSLPFFVHLWGVDSGTGKTVALMLAASVWGNPAVGSYTQTFNGTQVGQERTAAFLNHLPYCLDELQLTKDSRGKSSFDVYQLAQGVGRSRGKRTGGVEITPTWDCCFLTTGESPLTTISAGAGAVNRVIDIECTAGAAVITDGHRISGALKQNYGFAGRLFIERLYESEETQQKIREIYQENFRALCAGDSTEKQAMAAAAIITADLCATAWIFKDDSALTVSDIQEFLASREAVSAGRRAYEWISDWVSSNVNRFMGGESPPTGEVYGAIEPGKAFIIRGVFNNAVQNAGFSVAATLSYMRSNKLIETRGRAYTKPKKINGIPVECVVMALQLKQGEEDDCDELPL</sequence>
<keyword evidence="3" id="KW-0378">Hydrolase</keyword>
<keyword evidence="3" id="KW-0067">ATP-binding</keyword>
<keyword evidence="3" id="KW-0347">Helicase</keyword>
<name>A0A8S5LZQ1_9CAUD</name>
<dbReference type="Pfam" id="PF18662">
    <property type="entry name" value="HTH_56"/>
    <property type="match status" value="1"/>
</dbReference>
<dbReference type="GO" id="GO:0004386">
    <property type="term" value="F:helicase activity"/>
    <property type="evidence" value="ECO:0007669"/>
    <property type="project" value="UniProtKB-KW"/>
</dbReference>
<organism evidence="3">
    <name type="scientific">Siphoviridae sp. ctM7c3</name>
    <dbReference type="NCBI Taxonomy" id="2826257"/>
    <lineage>
        <taxon>Viruses</taxon>
        <taxon>Duplodnaviria</taxon>
        <taxon>Heunggongvirae</taxon>
        <taxon>Uroviricota</taxon>
        <taxon>Caudoviricetes</taxon>
    </lineage>
</organism>
<reference evidence="3" key="1">
    <citation type="journal article" date="2021" name="Proc. Natl. Acad. Sci. U.S.A.">
        <title>A Catalog of Tens of Thousands of Viruses from Human Metagenomes Reveals Hidden Associations with Chronic Diseases.</title>
        <authorList>
            <person name="Tisza M.J."/>
            <person name="Buck C.B."/>
        </authorList>
    </citation>
    <scope>NUCLEOTIDE SEQUENCE</scope>
    <source>
        <strain evidence="3">CtM7c3</strain>
    </source>
</reference>
<feature type="domain" description="Cch helix turn helix" evidence="2">
    <location>
        <begin position="508"/>
        <end position="601"/>
    </location>
</feature>
<dbReference type="EMBL" id="BK014785">
    <property type="protein sequence ID" value="DAD75537.1"/>
    <property type="molecule type" value="Genomic_DNA"/>
</dbReference>
<evidence type="ECO:0000313" key="3">
    <source>
        <dbReference type="EMBL" id="DAD75537.1"/>
    </source>
</evidence>
<evidence type="ECO:0000259" key="1">
    <source>
        <dbReference type="Pfam" id="PF06048"/>
    </source>
</evidence>
<evidence type="ECO:0000259" key="2">
    <source>
        <dbReference type="Pfam" id="PF18662"/>
    </source>
</evidence>
<protein>
    <submittedName>
        <fullName evidence="3">Active helicase ring shaped helicase</fullName>
    </submittedName>
</protein>
<feature type="domain" description="DUF927" evidence="1">
    <location>
        <begin position="108"/>
        <end position="368"/>
    </location>
</feature>
<dbReference type="InterPro" id="IPR009270">
    <property type="entry name" value="DUF927"/>
</dbReference>
<dbReference type="Pfam" id="PF06048">
    <property type="entry name" value="DUF927"/>
    <property type="match status" value="1"/>
</dbReference>
<dbReference type="InterPro" id="IPR040538">
    <property type="entry name" value="Cch_HTH"/>
</dbReference>